<sequence length="361" mass="40812">MPAKYSRKTSGRRKTGCPNCRRRRIKCDEKAPCSYCVRRGLECNPPEFIVPERWTRSSLARAEGAGLLDASQVPESTYDVFQHAHFVIQSPARGDRDSPHPCPDILNEETAGLLRIYQRGIGIWMDIFDHTRTYQNEVVRCSLSSPLLMHAICAMSAKQMSLIENKFLWEPVASRFYGGSLSLLIKELADPGTDRELLLAATIILGSYELLAEPGVDYQKHLYGARTLIQSFKIGAKESRFEQASFWIYARQDVALALVNECPTLILPDQWPPLPKHADSSEEIFGNTVLQLLAKVIGLKFSRKDGLWSGERLEAVRQLLSEIESLWSRIPHHIRGIRMRNVVDESEGISRIWFCDPAAGN</sequence>
<evidence type="ECO:0000313" key="8">
    <source>
        <dbReference type="Proteomes" id="UP001141434"/>
    </source>
</evidence>
<dbReference type="InterPro" id="IPR036864">
    <property type="entry name" value="Zn2-C6_fun-type_DNA-bd_sf"/>
</dbReference>
<evidence type="ECO:0000256" key="5">
    <source>
        <dbReference type="ARBA" id="ARBA00023242"/>
    </source>
</evidence>
<dbReference type="GO" id="GO:0000976">
    <property type="term" value="F:transcription cis-regulatory region binding"/>
    <property type="evidence" value="ECO:0007669"/>
    <property type="project" value="TreeGrafter"/>
</dbReference>
<dbReference type="PANTHER" id="PTHR37534">
    <property type="entry name" value="TRANSCRIPTIONAL ACTIVATOR PROTEIN UGA3"/>
    <property type="match status" value="1"/>
</dbReference>
<evidence type="ECO:0000313" key="7">
    <source>
        <dbReference type="EMBL" id="KAJ5114817.1"/>
    </source>
</evidence>
<feature type="domain" description="Zn(2)-C6 fungal-type" evidence="6">
    <location>
        <begin position="16"/>
        <end position="43"/>
    </location>
</feature>
<reference evidence="7" key="1">
    <citation type="submission" date="2022-11" db="EMBL/GenBank/DDBJ databases">
        <authorList>
            <person name="Petersen C."/>
        </authorList>
    </citation>
    <scope>NUCLEOTIDE SEQUENCE</scope>
    <source>
        <strain evidence="7">IBT 34128</strain>
    </source>
</reference>
<dbReference type="Pfam" id="PF11951">
    <property type="entry name" value="Fungal_trans_2"/>
    <property type="match status" value="1"/>
</dbReference>
<dbReference type="GeneID" id="81390328"/>
<dbReference type="GO" id="GO:0005634">
    <property type="term" value="C:nucleus"/>
    <property type="evidence" value="ECO:0007669"/>
    <property type="project" value="UniProtKB-SubCell"/>
</dbReference>
<dbReference type="EMBL" id="JAPMSZ010000001">
    <property type="protein sequence ID" value="KAJ5114817.1"/>
    <property type="molecule type" value="Genomic_DNA"/>
</dbReference>
<dbReference type="GO" id="GO:0000981">
    <property type="term" value="F:DNA-binding transcription factor activity, RNA polymerase II-specific"/>
    <property type="evidence" value="ECO:0007669"/>
    <property type="project" value="InterPro"/>
</dbReference>
<dbReference type="PROSITE" id="PS00463">
    <property type="entry name" value="ZN2_CY6_FUNGAL_1"/>
    <property type="match status" value="1"/>
</dbReference>
<dbReference type="SMART" id="SM00066">
    <property type="entry name" value="GAL4"/>
    <property type="match status" value="1"/>
</dbReference>
<keyword evidence="4" id="KW-0804">Transcription</keyword>
<dbReference type="GO" id="GO:0008270">
    <property type="term" value="F:zinc ion binding"/>
    <property type="evidence" value="ECO:0007669"/>
    <property type="project" value="InterPro"/>
</dbReference>
<dbReference type="Gene3D" id="4.10.240.10">
    <property type="entry name" value="Zn(2)-C6 fungal-type DNA-binding domain"/>
    <property type="match status" value="1"/>
</dbReference>
<evidence type="ECO:0000259" key="6">
    <source>
        <dbReference type="PROSITE" id="PS50048"/>
    </source>
</evidence>
<protein>
    <recommendedName>
        <fullName evidence="6">Zn(2)-C6 fungal-type domain-containing protein</fullName>
    </recommendedName>
</protein>
<comment type="caution">
    <text evidence="7">The sequence shown here is derived from an EMBL/GenBank/DDBJ whole genome shotgun (WGS) entry which is preliminary data.</text>
</comment>
<dbReference type="GO" id="GO:0045944">
    <property type="term" value="P:positive regulation of transcription by RNA polymerase II"/>
    <property type="evidence" value="ECO:0007669"/>
    <property type="project" value="TreeGrafter"/>
</dbReference>
<dbReference type="InterPro" id="IPR021858">
    <property type="entry name" value="Fun_TF"/>
</dbReference>
<keyword evidence="3" id="KW-0238">DNA-binding</keyword>
<evidence type="ECO:0000256" key="4">
    <source>
        <dbReference type="ARBA" id="ARBA00023163"/>
    </source>
</evidence>
<evidence type="ECO:0000256" key="2">
    <source>
        <dbReference type="ARBA" id="ARBA00023015"/>
    </source>
</evidence>
<dbReference type="PROSITE" id="PS50048">
    <property type="entry name" value="ZN2_CY6_FUNGAL_2"/>
    <property type="match status" value="1"/>
</dbReference>
<dbReference type="SUPFAM" id="SSF57701">
    <property type="entry name" value="Zn2/Cys6 DNA-binding domain"/>
    <property type="match status" value="1"/>
</dbReference>
<proteinExistence type="predicted"/>
<reference evidence="7" key="2">
    <citation type="journal article" date="2023" name="IMA Fungus">
        <title>Comparative genomic study of the Penicillium genus elucidates a diverse pangenome and 15 lateral gene transfer events.</title>
        <authorList>
            <person name="Petersen C."/>
            <person name="Sorensen T."/>
            <person name="Nielsen M.R."/>
            <person name="Sondergaard T.E."/>
            <person name="Sorensen J.L."/>
            <person name="Fitzpatrick D.A."/>
            <person name="Frisvad J.C."/>
            <person name="Nielsen K.L."/>
        </authorList>
    </citation>
    <scope>NUCLEOTIDE SEQUENCE</scope>
    <source>
        <strain evidence="7">IBT 34128</strain>
    </source>
</reference>
<dbReference type="RefSeq" id="XP_056516010.1">
    <property type="nucleotide sequence ID" value="XM_056651160.1"/>
</dbReference>
<dbReference type="AlphaFoldDB" id="A0A9W9GB26"/>
<name>A0A9W9GB26_9EURO</name>
<gene>
    <name evidence="7" type="ORF">NUU61_000576</name>
</gene>
<keyword evidence="8" id="KW-1185">Reference proteome</keyword>
<dbReference type="OrthoDB" id="4364669at2759"/>
<dbReference type="CDD" id="cd12148">
    <property type="entry name" value="fungal_TF_MHR"/>
    <property type="match status" value="1"/>
</dbReference>
<dbReference type="PANTHER" id="PTHR37534:SF9">
    <property type="entry name" value="ZN(II)2CYS6 TRANSCRIPTION FACTOR (EUROFUNG)"/>
    <property type="match status" value="1"/>
</dbReference>
<evidence type="ECO:0000256" key="3">
    <source>
        <dbReference type="ARBA" id="ARBA00023125"/>
    </source>
</evidence>
<evidence type="ECO:0000256" key="1">
    <source>
        <dbReference type="ARBA" id="ARBA00004123"/>
    </source>
</evidence>
<dbReference type="Proteomes" id="UP001141434">
    <property type="component" value="Unassembled WGS sequence"/>
</dbReference>
<organism evidence="7 8">
    <name type="scientific">Penicillium alfredii</name>
    <dbReference type="NCBI Taxonomy" id="1506179"/>
    <lineage>
        <taxon>Eukaryota</taxon>
        <taxon>Fungi</taxon>
        <taxon>Dikarya</taxon>
        <taxon>Ascomycota</taxon>
        <taxon>Pezizomycotina</taxon>
        <taxon>Eurotiomycetes</taxon>
        <taxon>Eurotiomycetidae</taxon>
        <taxon>Eurotiales</taxon>
        <taxon>Aspergillaceae</taxon>
        <taxon>Penicillium</taxon>
    </lineage>
</organism>
<accession>A0A9W9GB26</accession>
<dbReference type="InterPro" id="IPR001138">
    <property type="entry name" value="Zn2Cys6_DnaBD"/>
</dbReference>
<dbReference type="CDD" id="cd00067">
    <property type="entry name" value="GAL4"/>
    <property type="match status" value="1"/>
</dbReference>
<comment type="subcellular location">
    <subcellularLocation>
        <location evidence="1">Nucleus</location>
    </subcellularLocation>
</comment>
<keyword evidence="5" id="KW-0539">Nucleus</keyword>
<dbReference type="Pfam" id="PF00172">
    <property type="entry name" value="Zn_clus"/>
    <property type="match status" value="1"/>
</dbReference>
<keyword evidence="2" id="KW-0805">Transcription regulation</keyword>